<gene>
    <name evidence="3" type="ORF">H6A32_13000</name>
</gene>
<dbReference type="Proteomes" id="UP000775686">
    <property type="component" value="Unassembled WGS sequence"/>
</dbReference>
<dbReference type="SUPFAM" id="SSF53187">
    <property type="entry name" value="Zn-dependent exopeptidases"/>
    <property type="match status" value="1"/>
</dbReference>
<dbReference type="InterPro" id="IPR050695">
    <property type="entry name" value="N-acetylmuramoyl_amidase_3"/>
</dbReference>
<dbReference type="InterPro" id="IPR006637">
    <property type="entry name" value="ChW"/>
</dbReference>
<reference evidence="3 4" key="1">
    <citation type="journal article" date="2021" name="Sci. Rep.">
        <title>The distribution of antibiotic resistance genes in chicken gut microbiota commensals.</title>
        <authorList>
            <person name="Juricova H."/>
            <person name="Matiasovicova J."/>
            <person name="Kubasova T."/>
            <person name="Cejkova D."/>
            <person name="Rychlik I."/>
        </authorList>
    </citation>
    <scope>NUCLEOTIDE SEQUENCE [LARGE SCALE GENOMIC DNA]</scope>
    <source>
        <strain evidence="3 4">An770</strain>
    </source>
</reference>
<dbReference type="SMART" id="SM00646">
    <property type="entry name" value="Ami_3"/>
    <property type="match status" value="1"/>
</dbReference>
<dbReference type="Pfam" id="PF01520">
    <property type="entry name" value="Amidase_3"/>
    <property type="match status" value="1"/>
</dbReference>
<keyword evidence="4" id="KW-1185">Reference proteome</keyword>
<dbReference type="Gene3D" id="3.40.630.40">
    <property type="entry name" value="Zn-dependent exopeptidases"/>
    <property type="match status" value="1"/>
</dbReference>
<accession>A0ABS2EJU5</accession>
<dbReference type="CDD" id="cd02696">
    <property type="entry name" value="MurNAc-LAA"/>
    <property type="match status" value="1"/>
</dbReference>
<dbReference type="PANTHER" id="PTHR30404">
    <property type="entry name" value="N-ACETYLMURAMOYL-L-ALANINE AMIDASE"/>
    <property type="match status" value="1"/>
</dbReference>
<comment type="caution">
    <text evidence="3">The sequence shown here is derived from an EMBL/GenBank/DDBJ whole genome shotgun (WGS) entry which is preliminary data.</text>
</comment>
<protein>
    <submittedName>
        <fullName evidence="3">N-acetylmuramoyl-L-alanine amidase</fullName>
    </submittedName>
</protein>
<dbReference type="PANTHER" id="PTHR30404:SF8">
    <property type="entry name" value="AUTOLYSIN PH-RELATED"/>
    <property type="match status" value="1"/>
</dbReference>
<evidence type="ECO:0000313" key="4">
    <source>
        <dbReference type="Proteomes" id="UP000775686"/>
    </source>
</evidence>
<feature type="region of interest" description="Disordered" evidence="1">
    <location>
        <begin position="182"/>
        <end position="219"/>
    </location>
</feature>
<evidence type="ECO:0000256" key="1">
    <source>
        <dbReference type="SAM" id="MobiDB-lite"/>
    </source>
</evidence>
<name>A0ABS2EJU5_9FIRM</name>
<feature type="compositionally biased region" description="Basic and acidic residues" evidence="1">
    <location>
        <begin position="195"/>
        <end position="216"/>
    </location>
</feature>
<sequence length="468" mass="51241">MAVYNVHAGHCPQGKGAYGAVGILKESVEDRIVKDEVIRLLRAEGHTVYDCTCEVNTTANGCLQKIVAKCNQHSAALDVSIHLNSGRNDYKGDKSTGGTEVWNYDARTKAISDRICANIAKELGIRNRGTKYSKSLYVLANTNSLSLLVECCFVDDKDDANHWNAKKCAKAIVEGILDKEISSGSTSSGSATKPGDPDGEVKDNSGKFQEKKDRSGEVSYQGHLRDIGWGNWQCDGAMIGSTGQNRRMEALRIDPVNHMDVAVHIKDIGDKVYRNITKDTIIGTIGQELRLEALKIMSGDTVYLYRVHQKDIGWSNWCVNGQWAGQKGKGKQIEAVEIKVADIAYLAHVQDSGDTIWAADGMTAGTTGQDKRMEALRIKSQHCGDVYAKAHIQGIGWKDFGKIDQNTVIGTEGDGLRLECLCLKGDFEWRAHIQGTGWTQWTKADGVVTLGTVGQSLRMEAVEMRKAS</sequence>
<dbReference type="SMART" id="SM00728">
    <property type="entry name" value="ChW"/>
    <property type="match status" value="4"/>
</dbReference>
<evidence type="ECO:0000313" key="3">
    <source>
        <dbReference type="EMBL" id="MBM6745202.1"/>
    </source>
</evidence>
<dbReference type="RefSeq" id="WP_204864521.1">
    <property type="nucleotide sequence ID" value="NZ_JACJKH010000027.1"/>
</dbReference>
<dbReference type="Pfam" id="PF07538">
    <property type="entry name" value="ChW"/>
    <property type="match status" value="6"/>
</dbReference>
<proteinExistence type="predicted"/>
<evidence type="ECO:0000259" key="2">
    <source>
        <dbReference type="SMART" id="SM00646"/>
    </source>
</evidence>
<organism evidence="3 4">
    <name type="scientific">Drancourtella massiliensis</name>
    <dbReference type="NCBI Taxonomy" id="1632013"/>
    <lineage>
        <taxon>Bacteria</taxon>
        <taxon>Bacillati</taxon>
        <taxon>Bacillota</taxon>
        <taxon>Clostridia</taxon>
        <taxon>Eubacteriales</taxon>
        <taxon>Oscillospiraceae</taxon>
        <taxon>Drancourtella</taxon>
    </lineage>
</organism>
<dbReference type="EMBL" id="JACJKH010000027">
    <property type="protein sequence ID" value="MBM6745202.1"/>
    <property type="molecule type" value="Genomic_DNA"/>
</dbReference>
<feature type="domain" description="MurNAc-LAA" evidence="2">
    <location>
        <begin position="67"/>
        <end position="177"/>
    </location>
</feature>
<dbReference type="InterPro" id="IPR002508">
    <property type="entry name" value="MurNAc-LAA_cat"/>
</dbReference>